<comment type="caution">
    <text evidence="3">The sequence shown here is derived from an EMBL/GenBank/DDBJ whole genome shotgun (WGS) entry which is preliminary data.</text>
</comment>
<sequence length="70" mass="7482">MIPPINPLNPNRISAPNPSGAPSDRQRVSQDPASRSQQIDQIRTQIKNGQFSVDFGSLAKAIIGSGALKE</sequence>
<evidence type="ECO:0000313" key="4">
    <source>
        <dbReference type="Proteomes" id="UP001232973"/>
    </source>
</evidence>
<feature type="compositionally biased region" description="Polar residues" evidence="1">
    <location>
        <begin position="29"/>
        <end position="39"/>
    </location>
</feature>
<feature type="domain" description="Anti-sigma-28 factor FlgM C-terminal" evidence="2">
    <location>
        <begin position="25"/>
        <end position="63"/>
    </location>
</feature>
<dbReference type="SUPFAM" id="SSF101498">
    <property type="entry name" value="Anti-sigma factor FlgM"/>
    <property type="match status" value="1"/>
</dbReference>
<gene>
    <name evidence="3" type="ORF">J2S03_002530</name>
</gene>
<dbReference type="InterPro" id="IPR035890">
    <property type="entry name" value="Anti-sigma-28_factor_FlgM_sf"/>
</dbReference>
<dbReference type="EMBL" id="JAUSTP010000022">
    <property type="protein sequence ID" value="MDQ0190663.1"/>
    <property type="molecule type" value="Genomic_DNA"/>
</dbReference>
<name>A0ABT9XK59_9BACL</name>
<evidence type="ECO:0000259" key="2">
    <source>
        <dbReference type="Pfam" id="PF04316"/>
    </source>
</evidence>
<evidence type="ECO:0000313" key="3">
    <source>
        <dbReference type="EMBL" id="MDQ0190663.1"/>
    </source>
</evidence>
<keyword evidence="4" id="KW-1185">Reference proteome</keyword>
<dbReference type="InterPro" id="IPR031316">
    <property type="entry name" value="FlgM_C"/>
</dbReference>
<evidence type="ECO:0000256" key="1">
    <source>
        <dbReference type="SAM" id="MobiDB-lite"/>
    </source>
</evidence>
<keyword evidence="3" id="KW-0969">Cilium</keyword>
<keyword evidence="3" id="KW-0966">Cell projection</keyword>
<dbReference type="Pfam" id="PF04316">
    <property type="entry name" value="FlgM"/>
    <property type="match status" value="1"/>
</dbReference>
<dbReference type="Proteomes" id="UP001232973">
    <property type="component" value="Unassembled WGS sequence"/>
</dbReference>
<accession>A0ABT9XK59</accession>
<organism evidence="3 4">
    <name type="scientific">Alicyclobacillus cycloheptanicus</name>
    <dbReference type="NCBI Taxonomy" id="1457"/>
    <lineage>
        <taxon>Bacteria</taxon>
        <taxon>Bacillati</taxon>
        <taxon>Bacillota</taxon>
        <taxon>Bacilli</taxon>
        <taxon>Bacillales</taxon>
        <taxon>Alicyclobacillaceae</taxon>
        <taxon>Alicyclobacillus</taxon>
    </lineage>
</organism>
<reference evidence="3 4" key="1">
    <citation type="submission" date="2023-07" db="EMBL/GenBank/DDBJ databases">
        <title>Genomic Encyclopedia of Type Strains, Phase IV (KMG-IV): sequencing the most valuable type-strain genomes for metagenomic binning, comparative biology and taxonomic classification.</title>
        <authorList>
            <person name="Goeker M."/>
        </authorList>
    </citation>
    <scope>NUCLEOTIDE SEQUENCE [LARGE SCALE GENOMIC DNA]</scope>
    <source>
        <strain evidence="3 4">DSM 4006</strain>
    </source>
</reference>
<keyword evidence="3" id="KW-0282">Flagellum</keyword>
<proteinExistence type="predicted"/>
<protein>
    <submittedName>
        <fullName evidence="3">Anti-sigma28 factor (Negative regulator of flagellin synthesis)</fullName>
    </submittedName>
</protein>
<dbReference type="RefSeq" id="WP_274454984.1">
    <property type="nucleotide sequence ID" value="NZ_CP067097.1"/>
</dbReference>
<feature type="region of interest" description="Disordered" evidence="1">
    <location>
        <begin position="1"/>
        <end position="39"/>
    </location>
</feature>